<feature type="domain" description="Cupin type-1" evidence="2">
    <location>
        <begin position="126"/>
        <end position="229"/>
    </location>
</feature>
<dbReference type="Gene3D" id="2.60.120.10">
    <property type="entry name" value="Jelly Rolls"/>
    <property type="match status" value="1"/>
</dbReference>
<accession>A0A4R2ISF5</accession>
<dbReference type="EMBL" id="SLWS01000017">
    <property type="protein sequence ID" value="TCO47406.1"/>
    <property type="molecule type" value="Genomic_DNA"/>
</dbReference>
<evidence type="ECO:0000313" key="3">
    <source>
        <dbReference type="EMBL" id="TCO47406.1"/>
    </source>
</evidence>
<name>A0A4R2ISF5_9PSEU</name>
<evidence type="ECO:0000256" key="1">
    <source>
        <dbReference type="ARBA" id="ARBA00022723"/>
    </source>
</evidence>
<dbReference type="OrthoDB" id="287918at2"/>
<dbReference type="PANTHER" id="PTHR35848:SF6">
    <property type="entry name" value="CUPIN TYPE-2 DOMAIN-CONTAINING PROTEIN"/>
    <property type="match status" value="1"/>
</dbReference>
<dbReference type="SMART" id="SM00835">
    <property type="entry name" value="Cupin_1"/>
    <property type="match status" value="1"/>
</dbReference>
<dbReference type="GO" id="GO:0046872">
    <property type="term" value="F:metal ion binding"/>
    <property type="evidence" value="ECO:0007669"/>
    <property type="project" value="UniProtKB-KW"/>
</dbReference>
<comment type="caution">
    <text evidence="3">The sequence shown here is derived from an EMBL/GenBank/DDBJ whole genome shotgun (WGS) entry which is preliminary data.</text>
</comment>
<dbReference type="RefSeq" id="WP_132125696.1">
    <property type="nucleotide sequence ID" value="NZ_SLWS01000017.1"/>
</dbReference>
<evidence type="ECO:0000259" key="2">
    <source>
        <dbReference type="SMART" id="SM00835"/>
    </source>
</evidence>
<dbReference type="InterPro" id="IPR051610">
    <property type="entry name" value="GPI/OXD"/>
</dbReference>
<dbReference type="InterPro" id="IPR013096">
    <property type="entry name" value="Cupin_2"/>
</dbReference>
<proteinExistence type="predicted"/>
<sequence>MSKVFHYRDVTPSQVDTIAVHETHQDDANGLHQAIYRCLPGRSSSRSPGEGRLETLYVLSGTGTLHREDGDHPLRPELASLIVGKDSYEITALEEMVLVSVSADVQPSVECGDYRATVDLADQSTQDAVSQREYQVLFDPAVGCSGVTQFLGYIPTIRTPMHYHPYSEMAFVVGGSGRVEIAGETSTLTPGSCFYLPAGVHHRVENLDTGFLRLLGVFTPAGSPSQNIPVE</sequence>
<protein>
    <submittedName>
        <fullName evidence="3">Cupin domain</fullName>
    </submittedName>
</protein>
<evidence type="ECO:0000313" key="4">
    <source>
        <dbReference type="Proteomes" id="UP000295680"/>
    </source>
</evidence>
<reference evidence="3 4" key="1">
    <citation type="submission" date="2019-03" db="EMBL/GenBank/DDBJ databases">
        <title>Genomic Encyclopedia of Type Strains, Phase IV (KMG-IV): sequencing the most valuable type-strain genomes for metagenomic binning, comparative biology and taxonomic classification.</title>
        <authorList>
            <person name="Goeker M."/>
        </authorList>
    </citation>
    <scope>NUCLEOTIDE SEQUENCE [LARGE SCALE GENOMIC DNA]</scope>
    <source>
        <strain evidence="3 4">DSM 45934</strain>
    </source>
</reference>
<organism evidence="3 4">
    <name type="scientific">Actinocrispum wychmicini</name>
    <dbReference type="NCBI Taxonomy" id="1213861"/>
    <lineage>
        <taxon>Bacteria</taxon>
        <taxon>Bacillati</taxon>
        <taxon>Actinomycetota</taxon>
        <taxon>Actinomycetes</taxon>
        <taxon>Pseudonocardiales</taxon>
        <taxon>Pseudonocardiaceae</taxon>
        <taxon>Actinocrispum</taxon>
    </lineage>
</organism>
<gene>
    <name evidence="3" type="ORF">EV192_117146</name>
</gene>
<dbReference type="InterPro" id="IPR006045">
    <property type="entry name" value="Cupin_1"/>
</dbReference>
<dbReference type="InterPro" id="IPR011051">
    <property type="entry name" value="RmlC_Cupin_sf"/>
</dbReference>
<dbReference type="AlphaFoldDB" id="A0A4R2ISF5"/>
<dbReference type="InterPro" id="IPR014710">
    <property type="entry name" value="RmlC-like_jellyroll"/>
</dbReference>
<dbReference type="PANTHER" id="PTHR35848">
    <property type="entry name" value="OXALATE-BINDING PROTEIN"/>
    <property type="match status" value="1"/>
</dbReference>
<keyword evidence="1" id="KW-0479">Metal-binding</keyword>
<dbReference type="SUPFAM" id="SSF51182">
    <property type="entry name" value="RmlC-like cupins"/>
    <property type="match status" value="2"/>
</dbReference>
<dbReference type="Pfam" id="PF07883">
    <property type="entry name" value="Cupin_2"/>
    <property type="match status" value="1"/>
</dbReference>
<dbReference type="Proteomes" id="UP000295680">
    <property type="component" value="Unassembled WGS sequence"/>
</dbReference>
<keyword evidence="4" id="KW-1185">Reference proteome</keyword>